<proteinExistence type="predicted"/>
<organism evidence="3 4">
    <name type="scientific">Streptomyces millisiae</name>
    <dbReference type="NCBI Taxonomy" id="3075542"/>
    <lineage>
        <taxon>Bacteria</taxon>
        <taxon>Bacillati</taxon>
        <taxon>Actinomycetota</taxon>
        <taxon>Actinomycetes</taxon>
        <taxon>Kitasatosporales</taxon>
        <taxon>Streptomycetaceae</taxon>
        <taxon>Streptomyces</taxon>
    </lineage>
</organism>
<evidence type="ECO:0000313" key="3">
    <source>
        <dbReference type="EMBL" id="MDT0317894.1"/>
    </source>
</evidence>
<sequence length="147" mass="15508">MIGLSVVSELLAFAAVGLIAGWGEVFPRWIPGLGGRRVPLPAAVVPAALGATMLTAIWTATGVAIAAGSTLQGDPLPSDFPTQTLHGWHLAIFIASYAPLLLWGPFLALLTIAYWRRRRRTPAAPAPVRDHGAARPCDKPTERAQAA</sequence>
<evidence type="ECO:0000313" key="4">
    <source>
        <dbReference type="Proteomes" id="UP001183420"/>
    </source>
</evidence>
<feature type="transmembrane region" description="Helical" evidence="2">
    <location>
        <begin position="38"/>
        <end position="67"/>
    </location>
</feature>
<evidence type="ECO:0008006" key="5">
    <source>
        <dbReference type="Google" id="ProtNLM"/>
    </source>
</evidence>
<protein>
    <recommendedName>
        <fullName evidence="5">Integral membrane protein</fullName>
    </recommendedName>
</protein>
<feature type="transmembrane region" description="Helical" evidence="2">
    <location>
        <begin position="6"/>
        <end position="26"/>
    </location>
</feature>
<evidence type="ECO:0000256" key="1">
    <source>
        <dbReference type="SAM" id="MobiDB-lite"/>
    </source>
</evidence>
<comment type="caution">
    <text evidence="3">The sequence shown here is derived from an EMBL/GenBank/DDBJ whole genome shotgun (WGS) entry which is preliminary data.</text>
</comment>
<reference evidence="4" key="1">
    <citation type="submission" date="2023-07" db="EMBL/GenBank/DDBJ databases">
        <title>30 novel species of actinomycetes from the DSMZ collection.</title>
        <authorList>
            <person name="Nouioui I."/>
        </authorList>
    </citation>
    <scope>NUCLEOTIDE SEQUENCE [LARGE SCALE GENOMIC DNA]</scope>
    <source>
        <strain evidence="4">DSM 44918</strain>
    </source>
</reference>
<evidence type="ECO:0000256" key="2">
    <source>
        <dbReference type="SAM" id="Phobius"/>
    </source>
</evidence>
<name>A0ABU2LJY7_9ACTN</name>
<feature type="transmembrane region" description="Helical" evidence="2">
    <location>
        <begin position="87"/>
        <end position="115"/>
    </location>
</feature>
<keyword evidence="2" id="KW-1133">Transmembrane helix</keyword>
<gene>
    <name evidence="3" type="ORF">RNC47_05995</name>
</gene>
<keyword evidence="4" id="KW-1185">Reference proteome</keyword>
<feature type="compositionally biased region" description="Basic and acidic residues" evidence="1">
    <location>
        <begin position="128"/>
        <end position="147"/>
    </location>
</feature>
<dbReference type="EMBL" id="JAVREM010000004">
    <property type="protein sequence ID" value="MDT0317894.1"/>
    <property type="molecule type" value="Genomic_DNA"/>
</dbReference>
<keyword evidence="2" id="KW-0472">Membrane</keyword>
<feature type="region of interest" description="Disordered" evidence="1">
    <location>
        <begin position="124"/>
        <end position="147"/>
    </location>
</feature>
<keyword evidence="2" id="KW-0812">Transmembrane</keyword>
<dbReference type="Proteomes" id="UP001183420">
    <property type="component" value="Unassembled WGS sequence"/>
</dbReference>
<accession>A0ABU2LJY7</accession>